<dbReference type="RefSeq" id="WP_106481403.1">
    <property type="nucleotide sequence ID" value="NZ_CP032819.1"/>
</dbReference>
<dbReference type="KEGG" id="buy:D8S85_15690"/>
<dbReference type="AlphaFoldDB" id="A0A3S9VWC5"/>
<sequence length="88" mass="10175">MQKTGEDKNYVYFMDHFQDTPVQVMQDEKTGEIFFNADDIVKILGLGDNIKEFLGTDRGLDFINDFKRDHPGIDVFGNKGMIREVIKD</sequence>
<gene>
    <name evidence="1" type="ORF">D8S85_15690</name>
</gene>
<evidence type="ECO:0000313" key="1">
    <source>
        <dbReference type="EMBL" id="AZS30844.1"/>
    </source>
</evidence>
<keyword evidence="2" id="KW-1185">Reference proteome</keyword>
<dbReference type="Proteomes" id="UP000270673">
    <property type="component" value="Chromosome"/>
</dbReference>
<protein>
    <submittedName>
        <fullName evidence="1">Uncharacterized protein</fullName>
    </submittedName>
</protein>
<accession>A0A3S9VWC5</accession>
<evidence type="ECO:0000313" key="2">
    <source>
        <dbReference type="Proteomes" id="UP000270673"/>
    </source>
</evidence>
<reference evidence="1 2" key="1">
    <citation type="submission" date="2018-10" db="EMBL/GenBank/DDBJ databases">
        <title>Butyricimonas faecalis sp. nov., isolated from human faeces and emended description of the genus Butyricimonas.</title>
        <authorList>
            <person name="Le Roy T."/>
            <person name="Van der Smissen P."/>
            <person name="Paquot A."/>
            <person name="Delzenne N."/>
            <person name="Muccioli G."/>
            <person name="Collet J.-F."/>
            <person name="Cani P.D."/>
        </authorList>
    </citation>
    <scope>NUCLEOTIDE SEQUENCE [LARGE SCALE GENOMIC DNA]</scope>
    <source>
        <strain evidence="1 2">H184</strain>
    </source>
</reference>
<name>A0A3S9VWC5_9BACT</name>
<proteinExistence type="predicted"/>
<dbReference type="OrthoDB" id="1097529at2"/>
<dbReference type="EMBL" id="CP032819">
    <property type="protein sequence ID" value="AZS30844.1"/>
    <property type="molecule type" value="Genomic_DNA"/>
</dbReference>
<organism evidence="1 2">
    <name type="scientific">Butyricimonas faecalis</name>
    <dbReference type="NCBI Taxonomy" id="2093856"/>
    <lineage>
        <taxon>Bacteria</taxon>
        <taxon>Pseudomonadati</taxon>
        <taxon>Bacteroidota</taxon>
        <taxon>Bacteroidia</taxon>
        <taxon>Bacteroidales</taxon>
        <taxon>Odoribacteraceae</taxon>
        <taxon>Butyricimonas</taxon>
    </lineage>
</organism>